<evidence type="ECO:0000313" key="1">
    <source>
        <dbReference type="EMBL" id="SDZ83108.1"/>
    </source>
</evidence>
<dbReference type="InterPro" id="IPR021412">
    <property type="entry name" value="DUF3052"/>
</dbReference>
<dbReference type="EMBL" id="FNQV01000002">
    <property type="protein sequence ID" value="SDZ83108.1"/>
    <property type="molecule type" value="Genomic_DNA"/>
</dbReference>
<reference evidence="2" key="1">
    <citation type="submission" date="2016-10" db="EMBL/GenBank/DDBJ databases">
        <authorList>
            <person name="Varghese N."/>
            <person name="Submissions S."/>
        </authorList>
    </citation>
    <scope>NUCLEOTIDE SEQUENCE [LARGE SCALE GENOMIC DNA]</scope>
    <source>
        <strain evidence="2">KPR-1</strain>
    </source>
</reference>
<evidence type="ECO:0000313" key="2">
    <source>
        <dbReference type="Proteomes" id="UP000199288"/>
    </source>
</evidence>
<proteinExistence type="predicted"/>
<dbReference type="RefSeq" id="WP_250506232.1">
    <property type="nucleotide sequence ID" value="NZ_FNQV01000002.1"/>
</dbReference>
<keyword evidence="2" id="KW-1185">Reference proteome</keyword>
<dbReference type="Pfam" id="PF11253">
    <property type="entry name" value="DUF3052"/>
    <property type="match status" value="1"/>
</dbReference>
<sequence length="140" mass="15189">MPTSTESEAARKFGFTHGQVIQEFYYDEDVDMALRESIEALTGEELADEEFSDTTDAAMIWWRSEDADEDDLVDLLMDASANLDDGGDIWVMTPKAGRSGHVAVADVEDAATTAGMHASASVDAAKDWIAMRLVVRAPGV</sequence>
<protein>
    <recommendedName>
        <fullName evidence="3">DUF3052 domain-containing protein</fullName>
    </recommendedName>
</protein>
<name>A0A1H3WA07_9ACTO</name>
<dbReference type="AlphaFoldDB" id="A0A1H3WA07"/>
<accession>A0A1H3WA07</accession>
<evidence type="ECO:0008006" key="3">
    <source>
        <dbReference type="Google" id="ProtNLM"/>
    </source>
</evidence>
<gene>
    <name evidence="1" type="ORF">SAMN02910418_00323</name>
</gene>
<dbReference type="Proteomes" id="UP000199288">
    <property type="component" value="Unassembled WGS sequence"/>
</dbReference>
<organism evidence="1 2">
    <name type="scientific">Bowdeniella nasicola</name>
    <dbReference type="NCBI Taxonomy" id="208480"/>
    <lineage>
        <taxon>Bacteria</taxon>
        <taxon>Bacillati</taxon>
        <taxon>Actinomycetota</taxon>
        <taxon>Actinomycetes</taxon>
        <taxon>Actinomycetales</taxon>
        <taxon>Actinomycetaceae</taxon>
        <taxon>Bowdeniella</taxon>
    </lineage>
</organism>